<dbReference type="Proteomes" id="UP001468095">
    <property type="component" value="Unassembled WGS sequence"/>
</dbReference>
<dbReference type="Gene3D" id="2.70.70.10">
    <property type="entry name" value="Glucose Permease (Domain IIA)"/>
    <property type="match status" value="1"/>
</dbReference>
<dbReference type="InterPro" id="IPR011055">
    <property type="entry name" value="Dup_hybrid_motif"/>
</dbReference>
<sequence>MIISPPLLKAKNAHETDAAWIERVMTVVDRRDYPVNGHGSWHGGIHIAHTDGGRPFESVRAVADGIVVSVRKSSGIDKRDKAPLNLNADQPDVKGSDDGYVLLKHETEIGSGEGAKVVFYSLYMHLKSLESTVKVGEKVYRKDPLGTSGMVDAVNAFHFQIFCDDDNISKLTGRKSGELDISKNGRTDAVYGDIHFYLPPQTKFYDKAPADNSTSITGLSELYTSNTPLYVSMTLAQGSCTMVTRQKNTQTDGKYDLLGEPLVNADGEDYEYNLYKTAMRNYKQSPSAGFELLRFGRVINTEHETLVPADAPLWMTVSYPGGQGVVNLADAKIKKFSDADFPHWTGWLLVDDDNDTHSQCNSAIIRKLQEEGSYETQSNRLICCLPFEWEKSTIDARYKWLMTGLPWEQCTPEKTAIWQVPGSQESNERTLMSEEDYGKFKQHAEALCFDSGSLGSGKLWHIEPKVFISHFRKCNWLSREEFKQVVPRNIIRPSGSRYSWEPVTFHESDTSVFSKHYPMLNKMFRKYCINTPFRLVSFLGNSVQETKWLNVTREDYRYSATDDHGHRYHYNIWYFPWYGRGFLQLTNPDNFYKYFTYRGRSFNKDVRDELVRDYRRVQGDRALREREKRLDNRILYDGQHPSLEQEVVSWRENVDVGQFDPSDSAGFYWSLTGMAKYADEAHELQRQAVTAGHGIKIYYRSPAFWRASATVNLPGAISRRNYQGINGFIERCCAYTCALAVLTEINFPDENNAFTLDKPEGIVLRR</sequence>
<evidence type="ECO:0000313" key="1">
    <source>
        <dbReference type="EMBL" id="MEL7694299.1"/>
    </source>
</evidence>
<organism evidence="1 2">
    <name type="scientific">Pantoea brenneri</name>
    <dbReference type="NCBI Taxonomy" id="472694"/>
    <lineage>
        <taxon>Bacteria</taxon>
        <taxon>Pseudomonadati</taxon>
        <taxon>Pseudomonadota</taxon>
        <taxon>Gammaproteobacteria</taxon>
        <taxon>Enterobacterales</taxon>
        <taxon>Erwiniaceae</taxon>
        <taxon>Pantoea</taxon>
    </lineage>
</organism>
<reference evidence="1 2" key="1">
    <citation type="submission" date="2024-04" db="EMBL/GenBank/DDBJ databases">
        <authorList>
            <person name="Suleimanova A.D."/>
            <person name="Pudova D.S."/>
            <person name="Shagimardanova E.I."/>
            <person name="Sharipova M.R."/>
        </authorList>
    </citation>
    <scope>NUCLEOTIDE SEQUENCE [LARGE SCALE GENOMIC DNA]</scope>
    <source>
        <strain evidence="1 2">3.1</strain>
    </source>
</reference>
<evidence type="ECO:0000313" key="2">
    <source>
        <dbReference type="Proteomes" id="UP001468095"/>
    </source>
</evidence>
<dbReference type="EMBL" id="JBCGBG010000001">
    <property type="protein sequence ID" value="MEL7694299.1"/>
    <property type="molecule type" value="Genomic_DNA"/>
</dbReference>
<keyword evidence="2" id="KW-1185">Reference proteome</keyword>
<protein>
    <submittedName>
        <fullName evidence="1">Peptidoglycan DD-metalloendopeptidase family protein</fullName>
    </submittedName>
</protein>
<dbReference type="SUPFAM" id="SSF51261">
    <property type="entry name" value="Duplicated hybrid motif"/>
    <property type="match status" value="1"/>
</dbReference>
<accession>A0ABU9MDP7</accession>
<dbReference type="Gene3D" id="1.10.530.10">
    <property type="match status" value="1"/>
</dbReference>
<dbReference type="CDD" id="cd12797">
    <property type="entry name" value="M23_peptidase"/>
    <property type="match status" value="1"/>
</dbReference>
<dbReference type="RefSeq" id="WP_031375897.1">
    <property type="nucleotide sequence ID" value="NZ_JBCGBG010000001.1"/>
</dbReference>
<dbReference type="SUPFAM" id="SSF53955">
    <property type="entry name" value="Lysozyme-like"/>
    <property type="match status" value="1"/>
</dbReference>
<comment type="caution">
    <text evidence="1">The sequence shown here is derived from an EMBL/GenBank/DDBJ whole genome shotgun (WGS) entry which is preliminary data.</text>
</comment>
<gene>
    <name evidence="1" type="ORF">AABB92_01305</name>
</gene>
<name>A0ABU9MDP7_9GAMM</name>
<proteinExistence type="predicted"/>
<dbReference type="InterPro" id="IPR023346">
    <property type="entry name" value="Lysozyme-like_dom_sf"/>
</dbReference>